<evidence type="ECO:0000313" key="2">
    <source>
        <dbReference type="Proteomes" id="UP000268014"/>
    </source>
</evidence>
<proteinExistence type="predicted"/>
<dbReference type="EMBL" id="UZAF01017906">
    <property type="protein sequence ID" value="VDO46055.1"/>
    <property type="molecule type" value="Genomic_DNA"/>
</dbReference>
<dbReference type="Proteomes" id="UP000268014">
    <property type="component" value="Unassembled WGS sequence"/>
</dbReference>
<dbReference type="AlphaFoldDB" id="A0A3P7ZA44"/>
<gene>
    <name evidence="1" type="ORF">HPLM_LOCUS12570</name>
</gene>
<name>A0A3P7ZA44_HAEPC</name>
<organism evidence="1 2">
    <name type="scientific">Haemonchus placei</name>
    <name type="common">Barber's pole worm</name>
    <dbReference type="NCBI Taxonomy" id="6290"/>
    <lineage>
        <taxon>Eukaryota</taxon>
        <taxon>Metazoa</taxon>
        <taxon>Ecdysozoa</taxon>
        <taxon>Nematoda</taxon>
        <taxon>Chromadorea</taxon>
        <taxon>Rhabditida</taxon>
        <taxon>Rhabditina</taxon>
        <taxon>Rhabditomorpha</taxon>
        <taxon>Strongyloidea</taxon>
        <taxon>Trichostrongylidae</taxon>
        <taxon>Haemonchus</taxon>
    </lineage>
</organism>
<accession>A0A3P7ZA44</accession>
<sequence length="61" mass="7101">MILCRNCPLHARCGRSLLLPNLYSMSWRLSSIWFHSQLPIRSFSQRVGLSIYQTCAESSRE</sequence>
<keyword evidence="2" id="KW-1185">Reference proteome</keyword>
<reference evidence="1 2" key="1">
    <citation type="submission" date="2018-11" db="EMBL/GenBank/DDBJ databases">
        <authorList>
            <consortium name="Pathogen Informatics"/>
        </authorList>
    </citation>
    <scope>NUCLEOTIDE SEQUENCE [LARGE SCALE GENOMIC DNA]</scope>
    <source>
        <strain evidence="1 2">MHpl1</strain>
    </source>
</reference>
<protein>
    <submittedName>
        <fullName evidence="1">Uncharacterized protein</fullName>
    </submittedName>
</protein>
<evidence type="ECO:0000313" key="1">
    <source>
        <dbReference type="EMBL" id="VDO46055.1"/>
    </source>
</evidence>